<protein>
    <submittedName>
        <fullName evidence="2">Uncharacterized protein</fullName>
    </submittedName>
</protein>
<keyword evidence="3" id="KW-1185">Reference proteome</keyword>
<proteinExistence type="predicted"/>
<accession>A0AAD7T967</accession>
<organism evidence="2 3">
    <name type="scientific">Aldrovandia affinis</name>
    <dbReference type="NCBI Taxonomy" id="143900"/>
    <lineage>
        <taxon>Eukaryota</taxon>
        <taxon>Metazoa</taxon>
        <taxon>Chordata</taxon>
        <taxon>Craniata</taxon>
        <taxon>Vertebrata</taxon>
        <taxon>Euteleostomi</taxon>
        <taxon>Actinopterygii</taxon>
        <taxon>Neopterygii</taxon>
        <taxon>Teleostei</taxon>
        <taxon>Notacanthiformes</taxon>
        <taxon>Halosauridae</taxon>
        <taxon>Aldrovandia</taxon>
    </lineage>
</organism>
<feature type="region of interest" description="Disordered" evidence="1">
    <location>
        <begin position="23"/>
        <end position="102"/>
    </location>
</feature>
<feature type="compositionally biased region" description="Basic and acidic residues" evidence="1">
    <location>
        <begin position="23"/>
        <end position="43"/>
    </location>
</feature>
<name>A0AAD7T967_9TELE</name>
<reference evidence="2" key="1">
    <citation type="journal article" date="2023" name="Science">
        <title>Genome structures resolve the early diversification of teleost fishes.</title>
        <authorList>
            <person name="Parey E."/>
            <person name="Louis A."/>
            <person name="Montfort J."/>
            <person name="Bouchez O."/>
            <person name="Roques C."/>
            <person name="Iampietro C."/>
            <person name="Lluch J."/>
            <person name="Castinel A."/>
            <person name="Donnadieu C."/>
            <person name="Desvignes T."/>
            <person name="Floi Bucao C."/>
            <person name="Jouanno E."/>
            <person name="Wen M."/>
            <person name="Mejri S."/>
            <person name="Dirks R."/>
            <person name="Jansen H."/>
            <person name="Henkel C."/>
            <person name="Chen W.J."/>
            <person name="Zahm M."/>
            <person name="Cabau C."/>
            <person name="Klopp C."/>
            <person name="Thompson A.W."/>
            <person name="Robinson-Rechavi M."/>
            <person name="Braasch I."/>
            <person name="Lecointre G."/>
            <person name="Bobe J."/>
            <person name="Postlethwait J.H."/>
            <person name="Berthelot C."/>
            <person name="Roest Crollius H."/>
            <person name="Guiguen Y."/>
        </authorList>
    </citation>
    <scope>NUCLEOTIDE SEQUENCE</scope>
    <source>
        <strain evidence="2">NC1722</strain>
    </source>
</reference>
<sequence>MGDSHPCLAEAALLTGMKGETAADVKHIKQSEEAGRPQPEHHTCCPLGPSERLLKLPPLRESQSRAPSPPPPFTAEWAPASAPAQRKQDPALAGPGLLSADG</sequence>
<evidence type="ECO:0000256" key="1">
    <source>
        <dbReference type="SAM" id="MobiDB-lite"/>
    </source>
</evidence>
<evidence type="ECO:0000313" key="2">
    <source>
        <dbReference type="EMBL" id="KAJ8416720.1"/>
    </source>
</evidence>
<dbReference type="AlphaFoldDB" id="A0AAD7T967"/>
<dbReference type="Proteomes" id="UP001221898">
    <property type="component" value="Unassembled WGS sequence"/>
</dbReference>
<comment type="caution">
    <text evidence="2">The sequence shown here is derived from an EMBL/GenBank/DDBJ whole genome shotgun (WGS) entry which is preliminary data.</text>
</comment>
<evidence type="ECO:0000313" key="3">
    <source>
        <dbReference type="Proteomes" id="UP001221898"/>
    </source>
</evidence>
<gene>
    <name evidence="2" type="ORF">AAFF_G00325980</name>
</gene>
<dbReference type="EMBL" id="JAINUG010000005">
    <property type="protein sequence ID" value="KAJ8416720.1"/>
    <property type="molecule type" value="Genomic_DNA"/>
</dbReference>